<dbReference type="PROSITE" id="PS50850">
    <property type="entry name" value="MFS"/>
    <property type="match status" value="1"/>
</dbReference>
<feature type="transmembrane region" description="Helical" evidence="6">
    <location>
        <begin position="399"/>
        <end position="419"/>
    </location>
</feature>
<evidence type="ECO:0000313" key="8">
    <source>
        <dbReference type="EMBL" id="URI14727.1"/>
    </source>
</evidence>
<name>A0ABY4SIA2_9CAUL</name>
<evidence type="ECO:0000256" key="1">
    <source>
        <dbReference type="ARBA" id="ARBA00004141"/>
    </source>
</evidence>
<dbReference type="PANTHER" id="PTHR23505:SF79">
    <property type="entry name" value="PROTEIN SPINSTER"/>
    <property type="match status" value="1"/>
</dbReference>
<dbReference type="InterPro" id="IPR036259">
    <property type="entry name" value="MFS_trans_sf"/>
</dbReference>
<dbReference type="SUPFAM" id="SSF103473">
    <property type="entry name" value="MFS general substrate transporter"/>
    <property type="match status" value="1"/>
</dbReference>
<keyword evidence="4 6" id="KW-1133">Transmembrane helix</keyword>
<feature type="transmembrane region" description="Helical" evidence="6">
    <location>
        <begin position="112"/>
        <end position="134"/>
    </location>
</feature>
<sequence length="437" mass="46461">MRDATVTPSSASEARSRNIMLTALIIVSAFNYVDRTILSILQIPIKVELGLSDGQLGALTGLAFALFYATLSLPIARLADRYSRRWIIVISLVVWSAMTALCGLATGFMSLLFFRIGVAIGEAGSVPASVSLIADRYPAEKRATAMSTWGLALPIGLMIGYMSIGWLSETLGWRLAFAAVGLVGVILGPIIFWMIREPQRLRRQTAPDASAPPQLPLAQAVGALWANKAFRYTVAGGMLHGFTQYSMMTWNAPFFTRSHGLTLGEVSLLMALLSGAAGAVGIYGGGWLSDRLAARDGRGRLWLKAGSVAAVVPFAAVQYLVPSMIVSIVAATFCAALMIAYYGPILASTQSVVDPSTRAFSNAVLLLTFNLFGLGMGPWVTGLISDALTPAFGDQALRYALSIVLLPSGLGALTFLYAARFFDRKPVAAAPKGVDHA</sequence>
<evidence type="ECO:0000256" key="5">
    <source>
        <dbReference type="ARBA" id="ARBA00023136"/>
    </source>
</evidence>
<evidence type="ECO:0000256" key="6">
    <source>
        <dbReference type="SAM" id="Phobius"/>
    </source>
</evidence>
<evidence type="ECO:0000256" key="2">
    <source>
        <dbReference type="ARBA" id="ARBA00022448"/>
    </source>
</evidence>
<keyword evidence="5 6" id="KW-0472">Membrane</keyword>
<evidence type="ECO:0000256" key="3">
    <source>
        <dbReference type="ARBA" id="ARBA00022692"/>
    </source>
</evidence>
<gene>
    <name evidence="8" type="ORF">M8231_13035</name>
</gene>
<feature type="transmembrane region" description="Helical" evidence="6">
    <location>
        <begin position="301"/>
        <end position="321"/>
    </location>
</feature>
<feature type="transmembrane region" description="Helical" evidence="6">
    <location>
        <begin position="327"/>
        <end position="347"/>
    </location>
</feature>
<dbReference type="Pfam" id="PF07690">
    <property type="entry name" value="MFS_1"/>
    <property type="match status" value="1"/>
</dbReference>
<accession>A0ABY4SIA2</accession>
<feature type="transmembrane region" description="Helical" evidence="6">
    <location>
        <begin position="268"/>
        <end position="289"/>
    </location>
</feature>
<feature type="transmembrane region" description="Helical" evidence="6">
    <location>
        <begin position="173"/>
        <end position="195"/>
    </location>
</feature>
<keyword evidence="2" id="KW-0813">Transport</keyword>
<dbReference type="CDD" id="cd17328">
    <property type="entry name" value="MFS_spinster_like"/>
    <property type="match status" value="1"/>
</dbReference>
<feature type="transmembrane region" description="Helical" evidence="6">
    <location>
        <begin position="86"/>
        <end position="106"/>
    </location>
</feature>
<feature type="transmembrane region" description="Helical" evidence="6">
    <location>
        <begin position="229"/>
        <end position="248"/>
    </location>
</feature>
<evidence type="ECO:0000256" key="4">
    <source>
        <dbReference type="ARBA" id="ARBA00022989"/>
    </source>
</evidence>
<dbReference type="InterPro" id="IPR020846">
    <property type="entry name" value="MFS_dom"/>
</dbReference>
<dbReference type="InterPro" id="IPR044770">
    <property type="entry name" value="MFS_spinster-like"/>
</dbReference>
<feature type="domain" description="Major facilitator superfamily (MFS) profile" evidence="7">
    <location>
        <begin position="20"/>
        <end position="426"/>
    </location>
</feature>
<dbReference type="InterPro" id="IPR011701">
    <property type="entry name" value="MFS"/>
</dbReference>
<dbReference type="RefSeq" id="WP_250201663.1">
    <property type="nucleotide sequence ID" value="NZ_CP097649.1"/>
</dbReference>
<feature type="transmembrane region" description="Helical" evidence="6">
    <location>
        <begin position="57"/>
        <end position="79"/>
    </location>
</feature>
<comment type="subcellular location">
    <subcellularLocation>
        <location evidence="1">Membrane</location>
        <topology evidence="1">Multi-pass membrane protein</topology>
    </subcellularLocation>
</comment>
<protein>
    <submittedName>
        <fullName evidence="8">MFS transporter</fullName>
    </submittedName>
</protein>
<keyword evidence="9" id="KW-1185">Reference proteome</keyword>
<evidence type="ECO:0000313" key="9">
    <source>
        <dbReference type="Proteomes" id="UP001055429"/>
    </source>
</evidence>
<dbReference type="Gene3D" id="1.20.1250.20">
    <property type="entry name" value="MFS general substrate transporter like domains"/>
    <property type="match status" value="2"/>
</dbReference>
<reference evidence="8" key="1">
    <citation type="submission" date="2022-05" db="EMBL/GenBank/DDBJ databases">
        <title>Brevundimonas albigilva TT17 genome sequence.</title>
        <authorList>
            <person name="Lee K."/>
            <person name="Son H."/>
        </authorList>
    </citation>
    <scope>NUCLEOTIDE SEQUENCE</scope>
    <source>
        <strain evidence="8">TT17</strain>
    </source>
</reference>
<dbReference type="Proteomes" id="UP001055429">
    <property type="component" value="Chromosome"/>
</dbReference>
<evidence type="ECO:0000259" key="7">
    <source>
        <dbReference type="PROSITE" id="PS50850"/>
    </source>
</evidence>
<dbReference type="EMBL" id="CP097649">
    <property type="protein sequence ID" value="URI14727.1"/>
    <property type="molecule type" value="Genomic_DNA"/>
</dbReference>
<feature type="transmembrane region" description="Helical" evidence="6">
    <location>
        <begin position="146"/>
        <end position="167"/>
    </location>
</feature>
<organism evidence="8 9">
    <name type="scientific">Brevundimonas albigilva</name>
    <dbReference type="NCBI Taxonomy" id="1312364"/>
    <lineage>
        <taxon>Bacteria</taxon>
        <taxon>Pseudomonadati</taxon>
        <taxon>Pseudomonadota</taxon>
        <taxon>Alphaproteobacteria</taxon>
        <taxon>Caulobacterales</taxon>
        <taxon>Caulobacteraceae</taxon>
        <taxon>Brevundimonas</taxon>
    </lineage>
</organism>
<dbReference type="PANTHER" id="PTHR23505">
    <property type="entry name" value="SPINSTER"/>
    <property type="match status" value="1"/>
</dbReference>
<keyword evidence="3 6" id="KW-0812">Transmembrane</keyword>
<feature type="transmembrane region" description="Helical" evidence="6">
    <location>
        <begin position="359"/>
        <end position="379"/>
    </location>
</feature>
<feature type="transmembrane region" description="Helical" evidence="6">
    <location>
        <begin position="21"/>
        <end position="45"/>
    </location>
</feature>
<proteinExistence type="predicted"/>